<dbReference type="PANTHER" id="PTHR48045">
    <property type="entry name" value="UDP-GLYCOSYLTRANSFERASE 72B1"/>
    <property type="match status" value="1"/>
</dbReference>
<dbReference type="EMBL" id="KV722589">
    <property type="protein sequence ID" value="OCH85363.1"/>
    <property type="molecule type" value="Genomic_DNA"/>
</dbReference>
<sequence length="526" mass="58059">MSPDSDLQPSSHIVFQTYEAWGHTRPLCNLSARILRIRPTYITFFIIHSLYDRVKNELGRSFEANEAHLSRLVRVIALRPDTPDPVNTQAVDAQFAEAYAELVAGKPVTCKHTNVEYDAAPAPDIALVDFFAVDPLRTIRSLSTKPVKVFTWYSGAASSIIPGFGPTHMGGKSDRYVQVKEEVSRTGRDLNEVAMELIHGPRGEVVRVPGLPPMYDHEYVSPQEMPATIQMGIIFVKAYDCFTESDGIVHSLPECYEPEALAAVRQMCAASNRNMYSFGPLVPSGTLAVDNDLKQSDKGAEIHEFLDSVLKSHGPQSLVYWSFGSVWWPTDANKVWEVLDVLMEKKIPFIMSQASPFAVVPDAVKEKIKKFGLGLLAPWTPQQTILSHPATGWFLTHAGLNGVMEALTCGVPMICWPLSAEQPSNAVHLTANLNVAYELLEVRSGNGLKPIFRLGKTPVGTIEAARAEAHEVLDRAFGEDGAKKRENAQKMKEAIERCWDANGTSTTDLVSFVDSLSLPEREAVLL</sequence>
<dbReference type="SUPFAM" id="SSF53756">
    <property type="entry name" value="UDP-Glycosyltransferase/glycogen phosphorylase"/>
    <property type="match status" value="1"/>
</dbReference>
<dbReference type="GO" id="GO:0008194">
    <property type="term" value="F:UDP-glycosyltransferase activity"/>
    <property type="evidence" value="ECO:0007669"/>
    <property type="project" value="InterPro"/>
</dbReference>
<dbReference type="Gene3D" id="3.40.50.2000">
    <property type="entry name" value="Glycogen Phosphorylase B"/>
    <property type="match status" value="2"/>
</dbReference>
<dbReference type="CDD" id="cd03784">
    <property type="entry name" value="GT1_Gtf-like"/>
    <property type="match status" value="1"/>
</dbReference>
<name>A0A8E2DK27_9APHY</name>
<keyword evidence="3" id="KW-1185">Reference proteome</keyword>
<dbReference type="OrthoDB" id="5835829at2759"/>
<evidence type="ECO:0000313" key="2">
    <source>
        <dbReference type="EMBL" id="OCH85363.1"/>
    </source>
</evidence>
<proteinExistence type="predicted"/>
<reference evidence="2 3" key="1">
    <citation type="submission" date="2016-07" db="EMBL/GenBank/DDBJ databases">
        <title>Draft genome of the white-rot fungus Obba rivulosa 3A-2.</title>
        <authorList>
            <consortium name="DOE Joint Genome Institute"/>
            <person name="Miettinen O."/>
            <person name="Riley R."/>
            <person name="Acob R."/>
            <person name="Barry K."/>
            <person name="Cullen D."/>
            <person name="De Vries R."/>
            <person name="Hainaut M."/>
            <person name="Hatakka A."/>
            <person name="Henrissat B."/>
            <person name="Hilden K."/>
            <person name="Kuo R."/>
            <person name="Labutti K."/>
            <person name="Lipzen A."/>
            <person name="Makela M.R."/>
            <person name="Sandor L."/>
            <person name="Spatafora J.W."/>
            <person name="Grigoriev I.V."/>
            <person name="Hibbett D.S."/>
        </authorList>
    </citation>
    <scope>NUCLEOTIDE SEQUENCE [LARGE SCALE GENOMIC DNA]</scope>
    <source>
        <strain evidence="2 3">3A-2</strain>
    </source>
</reference>
<evidence type="ECO:0000256" key="1">
    <source>
        <dbReference type="ARBA" id="ARBA00022679"/>
    </source>
</evidence>
<protein>
    <submittedName>
        <fullName evidence="2">UDP-Glycosyltransferase/glycogen phosphorylase</fullName>
    </submittedName>
</protein>
<dbReference type="Proteomes" id="UP000250043">
    <property type="component" value="Unassembled WGS sequence"/>
</dbReference>
<dbReference type="Pfam" id="PF00201">
    <property type="entry name" value="UDPGT"/>
    <property type="match status" value="1"/>
</dbReference>
<evidence type="ECO:0000313" key="3">
    <source>
        <dbReference type="Proteomes" id="UP000250043"/>
    </source>
</evidence>
<organism evidence="2 3">
    <name type="scientific">Obba rivulosa</name>
    <dbReference type="NCBI Taxonomy" id="1052685"/>
    <lineage>
        <taxon>Eukaryota</taxon>
        <taxon>Fungi</taxon>
        <taxon>Dikarya</taxon>
        <taxon>Basidiomycota</taxon>
        <taxon>Agaricomycotina</taxon>
        <taxon>Agaricomycetes</taxon>
        <taxon>Polyporales</taxon>
        <taxon>Gelatoporiaceae</taxon>
        <taxon>Obba</taxon>
    </lineage>
</organism>
<gene>
    <name evidence="2" type="ORF">OBBRIDRAFT_798284</name>
</gene>
<dbReference type="PANTHER" id="PTHR48045:SF31">
    <property type="entry name" value="UDP-GLYCOSYLTRANSFERASE 76B1-LIKE"/>
    <property type="match status" value="1"/>
</dbReference>
<accession>A0A8E2DK27</accession>
<dbReference type="AlphaFoldDB" id="A0A8E2DK27"/>
<keyword evidence="1 2" id="KW-0808">Transferase</keyword>
<dbReference type="InterPro" id="IPR002213">
    <property type="entry name" value="UDP_glucos_trans"/>
</dbReference>